<protein>
    <submittedName>
        <fullName evidence="6">Pyridoxine/pyridoxamine 5'-phosphate oxidase</fullName>
    </submittedName>
</protein>
<dbReference type="InterPro" id="IPR024624">
    <property type="entry name" value="Pyridox_Oxase_Alr4036_FMN-bd"/>
</dbReference>
<dbReference type="Proteomes" id="UP000240708">
    <property type="component" value="Unassembled WGS sequence"/>
</dbReference>
<evidence type="ECO:0000256" key="4">
    <source>
        <dbReference type="ARBA" id="ARBA00023002"/>
    </source>
</evidence>
<dbReference type="InterPro" id="IPR000659">
    <property type="entry name" value="Pyridox_Oxase"/>
</dbReference>
<dbReference type="EMBL" id="PYGF01000003">
    <property type="protein sequence ID" value="PSL05656.1"/>
    <property type="molecule type" value="Genomic_DNA"/>
</dbReference>
<dbReference type="SUPFAM" id="SSF50475">
    <property type="entry name" value="FMN-binding split barrel"/>
    <property type="match status" value="1"/>
</dbReference>
<dbReference type="GO" id="GO:0010181">
    <property type="term" value="F:FMN binding"/>
    <property type="evidence" value="ECO:0007669"/>
    <property type="project" value="InterPro"/>
</dbReference>
<sequence>MLIDLRDHPSEIFSKIIHELNSGATDKMHPYSYGVLGTVEGMRPDLRYVVIREVDNDLNLFFYTDERSLKVKSIQVNPNVSLLFYHPLKRVQVRIAGRAFLHHLDSQASMHWKRVLGDARTAYNALIQPGTPIHHPEDAFSWNEDLSSSLNFLVIKVEPFSIEALQLNGLEHLRIRFTKEAENWSSTWLAP</sequence>
<evidence type="ECO:0000256" key="3">
    <source>
        <dbReference type="ARBA" id="ARBA00022643"/>
    </source>
</evidence>
<dbReference type="GO" id="GO:0004733">
    <property type="term" value="F:pyridoxamine phosphate oxidase activity"/>
    <property type="evidence" value="ECO:0007669"/>
    <property type="project" value="InterPro"/>
</dbReference>
<evidence type="ECO:0000256" key="2">
    <source>
        <dbReference type="ARBA" id="ARBA00022630"/>
    </source>
</evidence>
<keyword evidence="2" id="KW-0285">Flavoprotein</keyword>
<dbReference type="GO" id="GO:0008615">
    <property type="term" value="P:pyridoxine biosynthetic process"/>
    <property type="evidence" value="ECO:0007669"/>
    <property type="project" value="InterPro"/>
</dbReference>
<reference evidence="6 7" key="1">
    <citation type="submission" date="2018-03" db="EMBL/GenBank/DDBJ databases">
        <title>Genomic Encyclopedia of Archaeal and Bacterial Type Strains, Phase II (KMG-II): from individual species to whole genera.</title>
        <authorList>
            <person name="Goeker M."/>
        </authorList>
    </citation>
    <scope>NUCLEOTIDE SEQUENCE [LARGE SCALE GENOMIC DNA]</scope>
    <source>
        <strain evidence="6 7">DSM 28057</strain>
    </source>
</reference>
<organism evidence="6 7">
    <name type="scientific">Cecembia rubra</name>
    <dbReference type="NCBI Taxonomy" id="1485585"/>
    <lineage>
        <taxon>Bacteria</taxon>
        <taxon>Pseudomonadati</taxon>
        <taxon>Bacteroidota</taxon>
        <taxon>Cytophagia</taxon>
        <taxon>Cytophagales</taxon>
        <taxon>Cyclobacteriaceae</taxon>
        <taxon>Cecembia</taxon>
    </lineage>
</organism>
<dbReference type="Pfam" id="PF12766">
    <property type="entry name" value="Pyridox_oxase_2"/>
    <property type="match status" value="1"/>
</dbReference>
<evidence type="ECO:0000313" key="6">
    <source>
        <dbReference type="EMBL" id="PSL05656.1"/>
    </source>
</evidence>
<keyword evidence="3" id="KW-0288">FMN</keyword>
<accession>A0A2P8E843</accession>
<evidence type="ECO:0000259" key="5">
    <source>
        <dbReference type="Pfam" id="PF12766"/>
    </source>
</evidence>
<proteinExistence type="predicted"/>
<keyword evidence="4" id="KW-0560">Oxidoreductase</keyword>
<comment type="cofactor">
    <cofactor evidence="1">
        <name>FMN</name>
        <dbReference type="ChEBI" id="CHEBI:58210"/>
    </cofactor>
</comment>
<dbReference type="Gene3D" id="2.30.110.10">
    <property type="entry name" value="Electron Transport, Fmn-binding Protein, Chain A"/>
    <property type="match status" value="1"/>
</dbReference>
<keyword evidence="7" id="KW-1185">Reference proteome</keyword>
<comment type="caution">
    <text evidence="6">The sequence shown here is derived from an EMBL/GenBank/DDBJ whole genome shotgun (WGS) entry which is preliminary data.</text>
</comment>
<evidence type="ECO:0000313" key="7">
    <source>
        <dbReference type="Proteomes" id="UP000240708"/>
    </source>
</evidence>
<dbReference type="PANTHER" id="PTHR10851:SF3">
    <property type="entry name" value="PYRIDOXINE_PYRIDOXAMINE 5'-PHOSPHATE OXIDASE 2"/>
    <property type="match status" value="1"/>
</dbReference>
<dbReference type="PANTHER" id="PTHR10851">
    <property type="entry name" value="PYRIDOXINE-5-PHOSPHATE OXIDASE"/>
    <property type="match status" value="1"/>
</dbReference>
<name>A0A2P8E843_9BACT</name>
<feature type="domain" description="Pyridoxamine 5'-phosphate oxidase Alr4036 family FMN-binding" evidence="5">
    <location>
        <begin position="25"/>
        <end position="102"/>
    </location>
</feature>
<dbReference type="InterPro" id="IPR012349">
    <property type="entry name" value="Split_barrel_FMN-bd"/>
</dbReference>
<evidence type="ECO:0000256" key="1">
    <source>
        <dbReference type="ARBA" id="ARBA00001917"/>
    </source>
</evidence>
<dbReference type="RefSeq" id="WP_106566710.1">
    <property type="nucleotide sequence ID" value="NZ_PYGF01000003.1"/>
</dbReference>
<gene>
    <name evidence="6" type="ORF">CLV48_103171</name>
</gene>
<dbReference type="OrthoDB" id="1493996at2"/>
<dbReference type="AlphaFoldDB" id="A0A2P8E843"/>